<dbReference type="EMBL" id="JACJKU010000040">
    <property type="protein sequence ID" value="MBM6940826.1"/>
    <property type="molecule type" value="Genomic_DNA"/>
</dbReference>
<gene>
    <name evidence="1" type="ORF">H5975_04905</name>
</gene>
<accession>A0ABS2GZY2</accession>
<proteinExistence type="predicted"/>
<name>A0ABS2GZY2_9LACO</name>
<keyword evidence="2" id="KW-1185">Reference proteome</keyword>
<dbReference type="RefSeq" id="WP_204785125.1">
    <property type="nucleotide sequence ID" value="NZ_JACJKU010000040.1"/>
</dbReference>
<protein>
    <submittedName>
        <fullName evidence="1">Uncharacterized protein</fullName>
    </submittedName>
</protein>
<organism evidence="1 2">
    <name type="scientific">Limosilactobacillus coleohominis</name>
    <dbReference type="NCBI Taxonomy" id="181675"/>
    <lineage>
        <taxon>Bacteria</taxon>
        <taxon>Bacillati</taxon>
        <taxon>Bacillota</taxon>
        <taxon>Bacilli</taxon>
        <taxon>Lactobacillales</taxon>
        <taxon>Lactobacillaceae</taxon>
        <taxon>Limosilactobacillus</taxon>
    </lineage>
</organism>
<evidence type="ECO:0000313" key="2">
    <source>
        <dbReference type="Proteomes" id="UP000785625"/>
    </source>
</evidence>
<reference evidence="1 2" key="1">
    <citation type="journal article" date="2021" name="Sci. Rep.">
        <title>The distribution of antibiotic resistance genes in chicken gut microbiota commensals.</title>
        <authorList>
            <person name="Juricova H."/>
            <person name="Matiasovicova J."/>
            <person name="Kubasova T."/>
            <person name="Cejkova D."/>
            <person name="Rychlik I."/>
        </authorList>
    </citation>
    <scope>NUCLEOTIDE SEQUENCE [LARGE SCALE GENOMIC DNA]</scope>
    <source>
        <strain evidence="1 2">An574</strain>
    </source>
</reference>
<sequence length="65" mass="7570">MAENDYQTQLDQLCNRDIDELVIKPDQFMDFQKVFQSYPSRSKIEGDAKHGGEIHYHLTKGSHES</sequence>
<comment type="caution">
    <text evidence="1">The sequence shown here is derived from an EMBL/GenBank/DDBJ whole genome shotgun (WGS) entry which is preliminary data.</text>
</comment>
<evidence type="ECO:0000313" key="1">
    <source>
        <dbReference type="EMBL" id="MBM6940826.1"/>
    </source>
</evidence>
<dbReference type="Proteomes" id="UP000785625">
    <property type="component" value="Unassembled WGS sequence"/>
</dbReference>